<keyword evidence="4" id="KW-1185">Reference proteome</keyword>
<dbReference type="Pfam" id="PF01535">
    <property type="entry name" value="PPR"/>
    <property type="match status" value="9"/>
</dbReference>
<feature type="repeat" description="PPR" evidence="2">
    <location>
        <begin position="523"/>
        <end position="557"/>
    </location>
</feature>
<feature type="repeat" description="PPR" evidence="2">
    <location>
        <begin position="387"/>
        <end position="421"/>
    </location>
</feature>
<feature type="repeat" description="PPR" evidence="2">
    <location>
        <begin position="84"/>
        <end position="118"/>
    </location>
</feature>
<dbReference type="OMA" id="NIIEARC"/>
<feature type="repeat" description="PPR" evidence="2">
    <location>
        <begin position="185"/>
        <end position="219"/>
    </location>
</feature>
<dbReference type="NCBIfam" id="TIGR00756">
    <property type="entry name" value="PPR"/>
    <property type="match status" value="9"/>
</dbReference>
<dbReference type="GO" id="GO:0009451">
    <property type="term" value="P:RNA modification"/>
    <property type="evidence" value="ECO:0007669"/>
    <property type="project" value="InterPro"/>
</dbReference>
<dbReference type="GO" id="GO:0003723">
    <property type="term" value="F:RNA binding"/>
    <property type="evidence" value="ECO:0007669"/>
    <property type="project" value="InterPro"/>
</dbReference>
<feature type="repeat" description="PPR" evidence="2">
    <location>
        <begin position="457"/>
        <end position="487"/>
    </location>
</feature>
<proteinExistence type="predicted"/>
<reference evidence="3" key="1">
    <citation type="submission" date="2021-08" db="EMBL/GenBank/DDBJ databases">
        <title>WGS assembly of Ceratopteris richardii.</title>
        <authorList>
            <person name="Marchant D.B."/>
            <person name="Chen G."/>
            <person name="Jenkins J."/>
            <person name="Shu S."/>
            <person name="Leebens-Mack J."/>
            <person name="Grimwood J."/>
            <person name="Schmutz J."/>
            <person name="Soltis P."/>
            <person name="Soltis D."/>
            <person name="Chen Z.-H."/>
        </authorList>
    </citation>
    <scope>NUCLEOTIDE SEQUENCE</scope>
    <source>
        <strain evidence="3">Whitten #5841</strain>
        <tissue evidence="3">Leaf</tissue>
    </source>
</reference>
<dbReference type="Pfam" id="PF13041">
    <property type="entry name" value="PPR_2"/>
    <property type="match status" value="3"/>
</dbReference>
<evidence type="ECO:0000313" key="4">
    <source>
        <dbReference type="Proteomes" id="UP000825935"/>
    </source>
</evidence>
<dbReference type="Proteomes" id="UP000825935">
    <property type="component" value="Chromosome 13"/>
</dbReference>
<feature type="repeat" description="PPR" evidence="2">
    <location>
        <begin position="625"/>
        <end position="659"/>
    </location>
</feature>
<dbReference type="PANTHER" id="PTHR47926:SF382">
    <property type="entry name" value="PENTACOTRIPEPTIDE-REPEAT REGION OF PRORP DOMAIN-CONTAINING PROTEIN"/>
    <property type="match status" value="1"/>
</dbReference>
<dbReference type="FunFam" id="1.25.40.10:FF:000285">
    <property type="entry name" value="Pentatricopeptide repeat-containing protein, chloroplastic"/>
    <property type="match status" value="1"/>
</dbReference>
<dbReference type="PANTHER" id="PTHR47926">
    <property type="entry name" value="PENTATRICOPEPTIDE REPEAT-CONTAINING PROTEIN"/>
    <property type="match status" value="1"/>
</dbReference>
<dbReference type="AlphaFoldDB" id="A0A8T2TIA5"/>
<gene>
    <name evidence="3" type="ORF">KP509_13G039400</name>
</gene>
<dbReference type="FunFam" id="1.25.40.10:FF:000031">
    <property type="entry name" value="Pentatricopeptide repeat-containing protein mitochondrial"/>
    <property type="match status" value="1"/>
</dbReference>
<feature type="repeat" description="PPR" evidence="2">
    <location>
        <begin position="255"/>
        <end position="285"/>
    </location>
</feature>
<sequence length="774" mass="85464">MDIDEAFSRLERIPHVPSIEHLVSISQSCRQSKNSLFARRLQTKVSGYGLEKNSSLGNYLVPMLVDCGLMPAAQQAFHKLLHPNDYSWSSLIQGYVECSRFSEAFDVYMFMRRNSIYPGKYASVALLKACARLKCIDRGQELYAEIVKMGSDDDLYACNSLLDMYAKSGCLEEAEELFGMMPVHDIVSWNCLISGYLEHGLHEEALLCLEKIQSEDLDPTPVTYVCGLKASSCMKAVARGQEIHAEIIKDGQEQNTFLCSAVIDMYAKSGSLEDAKDVFDELPTRDVVAWTSLISGHVEHGNFDEAFRCVERMLSDNVQPNDVTYLCILRACSSTLLIEKGLEAHADIVEEGFENLPLVGSTLVDMYSKCGSLVEARDVFDSLICRDVFAWSALINGYTEHGLLEEAMLCVEEMQLEGLSLDPIMFLCILKACGSKGAADKGRETHLQVIQEGYEYDLFVGNTLLDMYGKCGLLEDAHEVFQEMPVRDAISWNSLMASYSQHGHSQQAQNLWEQMHLEGVPLNVVSWNTIIQDKAGQGQNEEVLKLYAQMQEQGLVPDSVTLVGLLAASGASVDIKSGRRVHAQTCKHGHIVTDVVVHTALIDMYAKCGSMNDAQQVFDELPIKDLVGWSALSMGYARQGQFDQFFSVLGKMVQEGIHPDEYALQSVLTTCSHAGQVSKGEALLEYISREVGLDLTDKHHNCVVDLLGRAGQIDEATMLLANMPDGPSLVTWSMVLGACRNWGNEELALSPLGEIAIAAEDGSAPFILLSNIVT</sequence>
<dbReference type="GO" id="GO:0048731">
    <property type="term" value="P:system development"/>
    <property type="evidence" value="ECO:0007669"/>
    <property type="project" value="UniProtKB-ARBA"/>
</dbReference>
<dbReference type="InterPro" id="IPR046960">
    <property type="entry name" value="PPR_At4g14850-like_plant"/>
</dbReference>
<organism evidence="3 4">
    <name type="scientific">Ceratopteris richardii</name>
    <name type="common">Triangle waterfern</name>
    <dbReference type="NCBI Taxonomy" id="49495"/>
    <lineage>
        <taxon>Eukaryota</taxon>
        <taxon>Viridiplantae</taxon>
        <taxon>Streptophyta</taxon>
        <taxon>Embryophyta</taxon>
        <taxon>Tracheophyta</taxon>
        <taxon>Polypodiopsida</taxon>
        <taxon>Polypodiidae</taxon>
        <taxon>Polypodiales</taxon>
        <taxon>Pteridineae</taxon>
        <taxon>Pteridaceae</taxon>
        <taxon>Parkerioideae</taxon>
        <taxon>Ceratopteris</taxon>
    </lineage>
</organism>
<evidence type="ECO:0000256" key="2">
    <source>
        <dbReference type="PROSITE-ProRule" id="PRU00708"/>
    </source>
</evidence>
<feature type="repeat" description="PPR" evidence="2">
    <location>
        <begin position="286"/>
        <end position="320"/>
    </location>
</feature>
<dbReference type="Gene3D" id="1.25.40.10">
    <property type="entry name" value="Tetratricopeptide repeat domain"/>
    <property type="match status" value="6"/>
</dbReference>
<dbReference type="FunFam" id="1.25.40.10:FF:000344">
    <property type="entry name" value="Pentatricopeptide repeat-containing protein"/>
    <property type="match status" value="1"/>
</dbReference>
<dbReference type="InterPro" id="IPR002885">
    <property type="entry name" value="PPR_rpt"/>
</dbReference>
<protein>
    <recommendedName>
        <fullName evidence="5">Pentatricopeptide repeat-containing protein</fullName>
    </recommendedName>
</protein>
<dbReference type="EMBL" id="CM035418">
    <property type="protein sequence ID" value="KAH7421074.1"/>
    <property type="molecule type" value="Genomic_DNA"/>
</dbReference>
<feature type="repeat" description="PPR" evidence="2">
    <location>
        <begin position="594"/>
        <end position="624"/>
    </location>
</feature>
<dbReference type="InterPro" id="IPR011990">
    <property type="entry name" value="TPR-like_helical_dom_sf"/>
</dbReference>
<name>A0A8T2TIA5_CERRI</name>
<evidence type="ECO:0008006" key="5">
    <source>
        <dbReference type="Google" id="ProtNLM"/>
    </source>
</evidence>
<dbReference type="SUPFAM" id="SSF48452">
    <property type="entry name" value="TPR-like"/>
    <property type="match status" value="1"/>
</dbReference>
<dbReference type="FunFam" id="1.25.40.10:FF:000158">
    <property type="entry name" value="pentatricopeptide repeat-containing protein At2g33680"/>
    <property type="match status" value="1"/>
</dbReference>
<evidence type="ECO:0000256" key="1">
    <source>
        <dbReference type="ARBA" id="ARBA00022737"/>
    </source>
</evidence>
<dbReference type="FunFam" id="1.25.40.10:FF:000393">
    <property type="entry name" value="Pentatricopeptide repeat-containing protein At1g20230"/>
    <property type="match status" value="1"/>
</dbReference>
<dbReference type="OrthoDB" id="185373at2759"/>
<dbReference type="PROSITE" id="PS51375">
    <property type="entry name" value="PPR"/>
    <property type="match status" value="11"/>
</dbReference>
<feature type="repeat" description="PPR" evidence="2">
    <location>
        <begin position="154"/>
        <end position="184"/>
    </location>
</feature>
<keyword evidence="1" id="KW-0677">Repeat</keyword>
<accession>A0A8T2TIA5</accession>
<feature type="repeat" description="PPR" evidence="2">
    <location>
        <begin position="488"/>
        <end position="522"/>
    </location>
</feature>
<evidence type="ECO:0000313" key="3">
    <source>
        <dbReference type="EMBL" id="KAH7421074.1"/>
    </source>
</evidence>
<comment type="caution">
    <text evidence="3">The sequence shown here is derived from an EMBL/GenBank/DDBJ whole genome shotgun (WGS) entry which is preliminary data.</text>
</comment>